<name>A0ABS8VJE9_DATST</name>
<feature type="transmembrane region" description="Helical" evidence="1">
    <location>
        <begin position="104"/>
        <end position="122"/>
    </location>
</feature>
<proteinExistence type="predicted"/>
<comment type="caution">
    <text evidence="2">The sequence shown here is derived from an EMBL/GenBank/DDBJ whole genome shotgun (WGS) entry which is preliminary data.</text>
</comment>
<reference evidence="2 3" key="1">
    <citation type="journal article" date="2021" name="BMC Genomics">
        <title>Datura genome reveals duplications of psychoactive alkaloid biosynthetic genes and high mutation rate following tissue culture.</title>
        <authorList>
            <person name="Rajewski A."/>
            <person name="Carter-House D."/>
            <person name="Stajich J."/>
            <person name="Litt A."/>
        </authorList>
    </citation>
    <scope>NUCLEOTIDE SEQUENCE [LARGE SCALE GENOMIC DNA]</scope>
    <source>
        <strain evidence="2">AR-01</strain>
    </source>
</reference>
<dbReference type="Proteomes" id="UP000823775">
    <property type="component" value="Unassembled WGS sequence"/>
</dbReference>
<dbReference type="EMBL" id="JACEIK010005198">
    <property type="protein sequence ID" value="MCE0480933.1"/>
    <property type="molecule type" value="Genomic_DNA"/>
</dbReference>
<keyword evidence="1" id="KW-0812">Transmembrane</keyword>
<gene>
    <name evidence="2" type="ORF">HAX54_038164</name>
</gene>
<sequence>MGLQEATRRLDLCATERRDLDDLREGGCSIWRSVQICSCDGAMGLGFSICCSRRQKQPIWRNWFAAALLFALGLFATARLLRLLRSPLVGDCYSRLAAVNDGSIWAALLLAIAMVAVVLSLLRLTAQLAAIRD</sequence>
<evidence type="ECO:0000256" key="1">
    <source>
        <dbReference type="SAM" id="Phobius"/>
    </source>
</evidence>
<evidence type="ECO:0000313" key="3">
    <source>
        <dbReference type="Proteomes" id="UP000823775"/>
    </source>
</evidence>
<protein>
    <submittedName>
        <fullName evidence="2">Uncharacterized protein</fullName>
    </submittedName>
</protein>
<keyword evidence="1" id="KW-1133">Transmembrane helix</keyword>
<keyword evidence="1" id="KW-0472">Membrane</keyword>
<keyword evidence="3" id="KW-1185">Reference proteome</keyword>
<feature type="transmembrane region" description="Helical" evidence="1">
    <location>
        <begin position="63"/>
        <end position="84"/>
    </location>
</feature>
<evidence type="ECO:0000313" key="2">
    <source>
        <dbReference type="EMBL" id="MCE0480933.1"/>
    </source>
</evidence>
<organism evidence="2 3">
    <name type="scientific">Datura stramonium</name>
    <name type="common">Jimsonweed</name>
    <name type="synonym">Common thornapple</name>
    <dbReference type="NCBI Taxonomy" id="4076"/>
    <lineage>
        <taxon>Eukaryota</taxon>
        <taxon>Viridiplantae</taxon>
        <taxon>Streptophyta</taxon>
        <taxon>Embryophyta</taxon>
        <taxon>Tracheophyta</taxon>
        <taxon>Spermatophyta</taxon>
        <taxon>Magnoliopsida</taxon>
        <taxon>eudicotyledons</taxon>
        <taxon>Gunneridae</taxon>
        <taxon>Pentapetalae</taxon>
        <taxon>asterids</taxon>
        <taxon>lamiids</taxon>
        <taxon>Solanales</taxon>
        <taxon>Solanaceae</taxon>
        <taxon>Solanoideae</taxon>
        <taxon>Datureae</taxon>
        <taxon>Datura</taxon>
    </lineage>
</organism>
<accession>A0ABS8VJE9</accession>